<dbReference type="Pfam" id="PF00072">
    <property type="entry name" value="Response_reg"/>
    <property type="match status" value="1"/>
</dbReference>
<dbReference type="PROSITE" id="PS50043">
    <property type="entry name" value="HTH_LUXR_2"/>
    <property type="match status" value="1"/>
</dbReference>
<comment type="caution">
    <text evidence="8">The sequence shown here is derived from an EMBL/GenBank/DDBJ whole genome shotgun (WGS) entry which is preliminary data.</text>
</comment>
<sequence length="222" mass="24038">MIRVVLADDQALVRAGFRVLLETEDGFEVCGEVADGEAAVALARRHRPDVVVMDVRMPGTDGLEATRRITADPDLSGVKVLVLTTFDVDEYVYEALRGGASGFLLKDTEPVELLHALRVVAAGEALLAPTVTRRLIAEFVARPEHRRPDPAALRELTDREREVLALVAGGLSNDEIAEHLVISPATARTHVSRIMTKLGARDRAQLVVLAYESRMVTPGSAG</sequence>
<dbReference type="SMART" id="SM00421">
    <property type="entry name" value="HTH_LUXR"/>
    <property type="match status" value="1"/>
</dbReference>
<protein>
    <submittedName>
        <fullName evidence="8">DNA-binding response regulator</fullName>
    </submittedName>
</protein>
<keyword evidence="1 5" id="KW-0597">Phosphoprotein</keyword>
<reference evidence="9" key="1">
    <citation type="submission" date="2019-04" db="EMBL/GenBank/DDBJ databases">
        <title>Draft genome sequence of Pseudonocardiaceae bacterium SL3-2-4.</title>
        <authorList>
            <person name="Ningsih F."/>
            <person name="Yokota A."/>
            <person name="Sakai Y."/>
            <person name="Nanatani K."/>
            <person name="Yabe S."/>
            <person name="Oetari A."/>
            <person name="Sjamsuridzal W."/>
        </authorList>
    </citation>
    <scope>NUCLEOTIDE SEQUENCE [LARGE SCALE GENOMIC DNA]</scope>
    <source>
        <strain evidence="9">SL3-2-4</strain>
    </source>
</reference>
<dbReference type="EMBL" id="BJFL01000012">
    <property type="protein sequence ID" value="GDY31149.1"/>
    <property type="molecule type" value="Genomic_DNA"/>
</dbReference>
<dbReference type="CDD" id="cd06170">
    <property type="entry name" value="LuxR_C_like"/>
    <property type="match status" value="1"/>
</dbReference>
<evidence type="ECO:0000256" key="2">
    <source>
        <dbReference type="ARBA" id="ARBA00023015"/>
    </source>
</evidence>
<dbReference type="SUPFAM" id="SSF46894">
    <property type="entry name" value="C-terminal effector domain of the bipartite response regulators"/>
    <property type="match status" value="1"/>
</dbReference>
<dbReference type="GO" id="GO:0003677">
    <property type="term" value="F:DNA binding"/>
    <property type="evidence" value="ECO:0007669"/>
    <property type="project" value="UniProtKB-KW"/>
</dbReference>
<dbReference type="PROSITE" id="PS50110">
    <property type="entry name" value="RESPONSE_REGULATORY"/>
    <property type="match status" value="1"/>
</dbReference>
<evidence type="ECO:0000256" key="1">
    <source>
        <dbReference type="ARBA" id="ARBA00022553"/>
    </source>
</evidence>
<feature type="domain" description="HTH luxR-type" evidence="6">
    <location>
        <begin position="149"/>
        <end position="214"/>
    </location>
</feature>
<dbReference type="AlphaFoldDB" id="A0A4D4J9R3"/>
<evidence type="ECO:0000256" key="5">
    <source>
        <dbReference type="PROSITE-ProRule" id="PRU00169"/>
    </source>
</evidence>
<name>A0A4D4J9R3_9PSEU</name>
<feature type="modified residue" description="4-aspartylphosphate" evidence="5">
    <location>
        <position position="54"/>
    </location>
</feature>
<dbReference type="InterPro" id="IPR011006">
    <property type="entry name" value="CheY-like_superfamily"/>
</dbReference>
<dbReference type="PANTHER" id="PTHR43214:SF24">
    <property type="entry name" value="TRANSCRIPTIONAL REGULATORY PROTEIN NARL-RELATED"/>
    <property type="match status" value="1"/>
</dbReference>
<dbReference type="Proteomes" id="UP000298860">
    <property type="component" value="Unassembled WGS sequence"/>
</dbReference>
<dbReference type="GO" id="GO:0006355">
    <property type="term" value="P:regulation of DNA-templated transcription"/>
    <property type="evidence" value="ECO:0007669"/>
    <property type="project" value="InterPro"/>
</dbReference>
<dbReference type="PRINTS" id="PR00038">
    <property type="entry name" value="HTHLUXR"/>
</dbReference>
<dbReference type="Pfam" id="PF00196">
    <property type="entry name" value="GerE"/>
    <property type="match status" value="1"/>
</dbReference>
<keyword evidence="9" id="KW-1185">Reference proteome</keyword>
<evidence type="ECO:0000256" key="3">
    <source>
        <dbReference type="ARBA" id="ARBA00023125"/>
    </source>
</evidence>
<dbReference type="RefSeq" id="WP_137814238.1">
    <property type="nucleotide sequence ID" value="NZ_BJFL01000012.1"/>
</dbReference>
<dbReference type="SMART" id="SM00448">
    <property type="entry name" value="REC"/>
    <property type="match status" value="1"/>
</dbReference>
<evidence type="ECO:0000259" key="6">
    <source>
        <dbReference type="PROSITE" id="PS50043"/>
    </source>
</evidence>
<dbReference type="SUPFAM" id="SSF52172">
    <property type="entry name" value="CheY-like"/>
    <property type="match status" value="1"/>
</dbReference>
<gene>
    <name evidence="8" type="ORF">GTS_27820</name>
</gene>
<accession>A0A4D4J9R3</accession>
<dbReference type="GO" id="GO:0000160">
    <property type="term" value="P:phosphorelay signal transduction system"/>
    <property type="evidence" value="ECO:0007669"/>
    <property type="project" value="InterPro"/>
</dbReference>
<dbReference type="OrthoDB" id="9808843at2"/>
<dbReference type="InterPro" id="IPR039420">
    <property type="entry name" value="WalR-like"/>
</dbReference>
<organism evidence="8 9">
    <name type="scientific">Gandjariella thermophila</name>
    <dbReference type="NCBI Taxonomy" id="1931992"/>
    <lineage>
        <taxon>Bacteria</taxon>
        <taxon>Bacillati</taxon>
        <taxon>Actinomycetota</taxon>
        <taxon>Actinomycetes</taxon>
        <taxon>Pseudonocardiales</taxon>
        <taxon>Pseudonocardiaceae</taxon>
        <taxon>Gandjariella</taxon>
    </lineage>
</organism>
<evidence type="ECO:0000313" key="9">
    <source>
        <dbReference type="Proteomes" id="UP000298860"/>
    </source>
</evidence>
<dbReference type="InterPro" id="IPR001789">
    <property type="entry name" value="Sig_transdc_resp-reg_receiver"/>
</dbReference>
<dbReference type="PANTHER" id="PTHR43214">
    <property type="entry name" value="TWO-COMPONENT RESPONSE REGULATOR"/>
    <property type="match status" value="1"/>
</dbReference>
<dbReference type="Gene3D" id="3.40.50.2300">
    <property type="match status" value="1"/>
</dbReference>
<evidence type="ECO:0000256" key="4">
    <source>
        <dbReference type="ARBA" id="ARBA00023163"/>
    </source>
</evidence>
<dbReference type="CDD" id="cd17535">
    <property type="entry name" value="REC_NarL-like"/>
    <property type="match status" value="1"/>
</dbReference>
<evidence type="ECO:0000259" key="7">
    <source>
        <dbReference type="PROSITE" id="PS50110"/>
    </source>
</evidence>
<proteinExistence type="predicted"/>
<keyword evidence="3 8" id="KW-0238">DNA-binding</keyword>
<evidence type="ECO:0000313" key="8">
    <source>
        <dbReference type="EMBL" id="GDY31149.1"/>
    </source>
</evidence>
<keyword evidence="2" id="KW-0805">Transcription regulation</keyword>
<dbReference type="InterPro" id="IPR000792">
    <property type="entry name" value="Tscrpt_reg_LuxR_C"/>
</dbReference>
<keyword evidence="4" id="KW-0804">Transcription</keyword>
<feature type="domain" description="Response regulatory" evidence="7">
    <location>
        <begin position="3"/>
        <end position="121"/>
    </location>
</feature>
<dbReference type="InterPro" id="IPR058245">
    <property type="entry name" value="NreC/VraR/RcsB-like_REC"/>
</dbReference>
<dbReference type="InterPro" id="IPR016032">
    <property type="entry name" value="Sig_transdc_resp-reg_C-effctor"/>
</dbReference>